<feature type="region of interest" description="Disordered" evidence="1">
    <location>
        <begin position="205"/>
        <end position="231"/>
    </location>
</feature>
<feature type="chain" id="PRO_5009724404" evidence="2">
    <location>
        <begin position="26"/>
        <end position="406"/>
    </location>
</feature>
<evidence type="ECO:0000256" key="2">
    <source>
        <dbReference type="SAM" id="SignalP"/>
    </source>
</evidence>
<reference evidence="3 5" key="3">
    <citation type="journal article" date="2015" name="BMC Genomics">
        <title>Sex and parasites: genomic and transcriptomic analysis of Microbotryum lychnidis-dioicae, the biotrophic and plant-castrating anther smut fungus.</title>
        <authorList>
            <person name="Perlin M.H."/>
            <person name="Amselem J."/>
            <person name="Fontanillas E."/>
            <person name="Toh S.S."/>
            <person name="Chen Z."/>
            <person name="Goldberg J."/>
            <person name="Duplessis S."/>
            <person name="Henrissat B."/>
            <person name="Young S."/>
            <person name="Zeng Q."/>
            <person name="Aguileta G."/>
            <person name="Petit E."/>
            <person name="Badouin H."/>
            <person name="Andrews J."/>
            <person name="Razeeq D."/>
            <person name="Gabaldon T."/>
            <person name="Quesneville H."/>
            <person name="Giraud T."/>
            <person name="Hood M.E."/>
            <person name="Schultz D.J."/>
            <person name="Cuomo C.A."/>
        </authorList>
    </citation>
    <scope>NUCLEOTIDE SEQUENCE [LARGE SCALE GENOMIC DNA]</scope>
    <source>
        <strain evidence="3">P1A1 Lamole</strain>
        <strain evidence="5">p1A1 Lamole</strain>
    </source>
</reference>
<dbReference type="EnsemblFungi" id="MVLG_01981T0">
    <property type="protein sequence ID" value="MVLG_01981T0"/>
    <property type="gene ID" value="MVLG_01981"/>
</dbReference>
<evidence type="ECO:0000313" key="5">
    <source>
        <dbReference type="Proteomes" id="UP000017200"/>
    </source>
</evidence>
<dbReference type="OrthoDB" id="2564904at2759"/>
<reference evidence="5" key="1">
    <citation type="submission" date="2010-11" db="EMBL/GenBank/DDBJ databases">
        <title>The genome sequence of Microbotryum violaceum strain p1A1 Lamole.</title>
        <authorList>
            <person name="Cuomo C."/>
            <person name="Perlin M."/>
            <person name="Young S.K."/>
            <person name="Zeng Q."/>
            <person name="Gargeya S."/>
            <person name="Alvarado L."/>
            <person name="Berlin A."/>
            <person name="Chapman S.B."/>
            <person name="Chen Z."/>
            <person name="Freedman E."/>
            <person name="Gellesch M."/>
            <person name="Goldberg J."/>
            <person name="Griggs A."/>
            <person name="Gujja S."/>
            <person name="Heilman E."/>
            <person name="Heiman D."/>
            <person name="Howarth C."/>
            <person name="Mehta T."/>
            <person name="Neiman D."/>
            <person name="Pearson M."/>
            <person name="Roberts A."/>
            <person name="Saif S."/>
            <person name="Shea T."/>
            <person name="Shenoy N."/>
            <person name="Sisk P."/>
            <person name="Stolte C."/>
            <person name="Sykes S."/>
            <person name="White J."/>
            <person name="Yandava C."/>
            <person name="Haas B."/>
            <person name="Nusbaum C."/>
            <person name="Birren B."/>
        </authorList>
    </citation>
    <scope>NUCLEOTIDE SEQUENCE [LARGE SCALE GENOMIC DNA]</scope>
    <source>
        <strain evidence="5">p1A1 Lamole</strain>
    </source>
</reference>
<dbReference type="HOGENOM" id="CLU_678254_0_0_1"/>
<keyword evidence="5" id="KW-1185">Reference proteome</keyword>
<dbReference type="Proteomes" id="UP000017200">
    <property type="component" value="Unassembled WGS sequence"/>
</dbReference>
<sequence length="406" mass="40719">MRNTRSTPLMGLMALAFASPTLVAGQTNSQSSMSRTLQVNSLNDFCLFAPPRAGVAIGDSEAYEVAYCTAPNRGTRSMPAGTIKSAHFLETPHYTQITGTGDFTKINVQRGDEGGELDPHGATGQGNPVGGVVYSGGTQVYEWHEFISDTEFCIRVCKPSVPDAWLWCQHIYDLQGCGWNDPGQYGSGFDTCEGDGTDYPPGIYPVSGGRFTTYEQGDGSTPAPPAHAAGASSNCVAQNTINGNAGPVTLASSASPAASSAASASGSASSFVSGSSSGSYSGSSSGSSSGSASGSKGSTSASGVSSQSNGSSSHSAPFYSPISSTSAVVTTSVATTAALSTTTTTSTTLAVVTVFSTASTASTSAIAATSSAAVRTTSGAVSMNPKVLLGVGASILSVLFTLAIFA</sequence>
<feature type="region of interest" description="Disordered" evidence="1">
    <location>
        <begin position="280"/>
        <end position="310"/>
    </location>
</feature>
<dbReference type="InParanoid" id="U5H3S4"/>
<protein>
    <submittedName>
        <fullName evidence="3 4">Uncharacterized protein</fullName>
    </submittedName>
</protein>
<evidence type="ECO:0000313" key="3">
    <source>
        <dbReference type="EMBL" id="KDE07707.1"/>
    </source>
</evidence>
<keyword evidence="2" id="KW-0732">Signal</keyword>
<name>U5H3S4_USTV1</name>
<evidence type="ECO:0000256" key="1">
    <source>
        <dbReference type="SAM" id="MobiDB-lite"/>
    </source>
</evidence>
<accession>U5H3S4</accession>
<dbReference type="OMA" id="LCQNAYL"/>
<reference evidence="3" key="2">
    <citation type="submission" date="2010-11" db="EMBL/GenBank/DDBJ databases">
        <authorList>
            <consortium name="The Broad Institute Genome Sequencing Platform"/>
            <person name="Earl A."/>
            <person name="Ward D."/>
            <person name="Feldgarden M."/>
            <person name="Gevers D."/>
            <person name="Butler R."/>
            <person name="Young S.K."/>
            <person name="Zeng Q."/>
            <person name="Gargeya S."/>
            <person name="Fitzgerald M."/>
            <person name="Haas B."/>
            <person name="Abouelleil A."/>
            <person name="Alvarado L."/>
            <person name="Arachchi H.M."/>
            <person name="Berlin A."/>
            <person name="Brown A."/>
            <person name="Chapman S.B."/>
            <person name="Chen Z."/>
            <person name="Dunbar C."/>
            <person name="Freedman E."/>
            <person name="Gearin G."/>
            <person name="Gellesch M."/>
            <person name="Goldberg J."/>
            <person name="Griggs A."/>
            <person name="Gujja S."/>
            <person name="Heilman E."/>
            <person name="Heiman D."/>
            <person name="Howarth C."/>
            <person name="Larson L."/>
            <person name="Lui A."/>
            <person name="MacDonald P.J.P."/>
            <person name="Mehta T."/>
            <person name="Montmayeur A."/>
            <person name="Murphy C."/>
            <person name="Neiman D."/>
            <person name="Pearson M."/>
            <person name="Priest M."/>
            <person name="Roberts A."/>
            <person name="Saif S."/>
            <person name="Shea T."/>
            <person name="Shenoy N."/>
            <person name="Sisk P."/>
            <person name="Stolte C."/>
            <person name="Sykes S."/>
            <person name="White J."/>
            <person name="Yandava C."/>
            <person name="Wortman J."/>
            <person name="Nusbaum C."/>
            <person name="Birren B."/>
        </authorList>
    </citation>
    <scope>NUCLEOTIDE SEQUENCE</scope>
    <source>
        <strain evidence="3">P1A1 Lamole</strain>
    </source>
</reference>
<proteinExistence type="predicted"/>
<dbReference type="AlphaFoldDB" id="U5H3S4"/>
<dbReference type="STRING" id="683840.U5H3S4"/>
<dbReference type="EMBL" id="AEIJ01000198">
    <property type="status" value="NOT_ANNOTATED_CDS"/>
    <property type="molecule type" value="Genomic_DNA"/>
</dbReference>
<gene>
    <name evidence="3" type="ORF">MVLG_01981</name>
</gene>
<evidence type="ECO:0000313" key="4">
    <source>
        <dbReference type="EnsemblFungi" id="MVLG_01981T0"/>
    </source>
</evidence>
<organism evidence="3">
    <name type="scientific">Microbotryum lychnidis-dioicae (strain p1A1 Lamole / MvSl-1064)</name>
    <name type="common">Anther smut fungus</name>
    <dbReference type="NCBI Taxonomy" id="683840"/>
    <lineage>
        <taxon>Eukaryota</taxon>
        <taxon>Fungi</taxon>
        <taxon>Dikarya</taxon>
        <taxon>Basidiomycota</taxon>
        <taxon>Pucciniomycotina</taxon>
        <taxon>Microbotryomycetes</taxon>
        <taxon>Microbotryales</taxon>
        <taxon>Microbotryaceae</taxon>
        <taxon>Microbotryum</taxon>
    </lineage>
</organism>
<dbReference type="EMBL" id="GL541656">
    <property type="protein sequence ID" value="KDE07707.1"/>
    <property type="molecule type" value="Genomic_DNA"/>
</dbReference>
<feature type="signal peptide" evidence="2">
    <location>
        <begin position="1"/>
        <end position="25"/>
    </location>
</feature>
<reference evidence="4" key="4">
    <citation type="submission" date="2015-06" db="UniProtKB">
        <authorList>
            <consortium name="EnsemblFungi"/>
        </authorList>
    </citation>
    <scope>IDENTIFICATION</scope>
</reference>